<evidence type="ECO:0000313" key="3">
    <source>
        <dbReference type="EMBL" id="GLP97071.1"/>
    </source>
</evidence>
<dbReference type="Pfam" id="PF13372">
    <property type="entry name" value="Alginate_exp"/>
    <property type="match status" value="1"/>
</dbReference>
<gene>
    <name evidence="3" type="ORF">GCM10007895_23770</name>
</gene>
<keyword evidence="4" id="KW-1185">Reference proteome</keyword>
<protein>
    <recommendedName>
        <fullName evidence="2">Alginate export domain-containing protein</fullName>
    </recommendedName>
</protein>
<dbReference type="InterPro" id="IPR025388">
    <property type="entry name" value="Alginate_export_dom"/>
</dbReference>
<dbReference type="RefSeq" id="WP_095504367.1">
    <property type="nucleotide sequence ID" value="NZ_BSNC01000005.1"/>
</dbReference>
<feature type="domain" description="Alginate export" evidence="2">
    <location>
        <begin position="69"/>
        <end position="253"/>
    </location>
</feature>
<sequence length="403" mass="44369">MFKLNLTAAGVLLSLGAFSPAQAEQANTFTESISKGKASLDVRLRYEGVNQDNDLKDANAVTVRTLLGYTTADFYGFSAMVELEDSRPVAGLNKYNDGLGSRPDYSVIADPKTTEVDQAFVQYRHKIFNAKLGRQVLAIDNQRFVGHVGWRQDRQTFDAISVGLTPIENLSASYSYVGKRNRIFAQERDVDSKDHLFNLGYNSPIGKISGYGYLLEVDNRTKNSLDSYGIRLDGNRDVNAVGLGYQLEYARQRSVSPTATFNANYMLAELKVSFKPVAVHVGFESLGSDKGEYGFSTPLATLHKFNGWADQFLTTPKQGLRDIYAGLGGNIVGLNWAAIYHNFSADKSTDGVKNLGNEIDLQLTRQFNDIFSGGIKFAAYRAGDAAAGKVNTNKVWVWTSVSF</sequence>
<reference evidence="3" key="2">
    <citation type="submission" date="2023-01" db="EMBL/GenBank/DDBJ databases">
        <title>Draft genome sequence of Paraferrimonas sedimenticola strain NBRC 101628.</title>
        <authorList>
            <person name="Sun Q."/>
            <person name="Mori K."/>
        </authorList>
    </citation>
    <scope>NUCLEOTIDE SEQUENCE</scope>
    <source>
        <strain evidence="3">NBRC 101628</strain>
    </source>
</reference>
<evidence type="ECO:0000259" key="2">
    <source>
        <dbReference type="Pfam" id="PF13372"/>
    </source>
</evidence>
<dbReference type="Gene3D" id="2.40.160.10">
    <property type="entry name" value="Porin"/>
    <property type="match status" value="1"/>
</dbReference>
<dbReference type="AlphaFoldDB" id="A0AA37RX53"/>
<feature type="chain" id="PRO_5041398819" description="Alginate export domain-containing protein" evidence="1">
    <location>
        <begin position="24"/>
        <end position="403"/>
    </location>
</feature>
<dbReference type="Proteomes" id="UP001161422">
    <property type="component" value="Unassembled WGS sequence"/>
</dbReference>
<feature type="signal peptide" evidence="1">
    <location>
        <begin position="1"/>
        <end position="23"/>
    </location>
</feature>
<reference evidence="3" key="1">
    <citation type="journal article" date="2014" name="Int. J. Syst. Evol. Microbiol.">
        <title>Complete genome sequence of Corynebacterium casei LMG S-19264T (=DSM 44701T), isolated from a smear-ripened cheese.</title>
        <authorList>
            <consortium name="US DOE Joint Genome Institute (JGI-PGF)"/>
            <person name="Walter F."/>
            <person name="Albersmeier A."/>
            <person name="Kalinowski J."/>
            <person name="Ruckert C."/>
        </authorList>
    </citation>
    <scope>NUCLEOTIDE SEQUENCE</scope>
    <source>
        <strain evidence="3">NBRC 101628</strain>
    </source>
</reference>
<organism evidence="3 4">
    <name type="scientific">Paraferrimonas sedimenticola</name>
    <dbReference type="NCBI Taxonomy" id="375674"/>
    <lineage>
        <taxon>Bacteria</taxon>
        <taxon>Pseudomonadati</taxon>
        <taxon>Pseudomonadota</taxon>
        <taxon>Gammaproteobacteria</taxon>
        <taxon>Alteromonadales</taxon>
        <taxon>Ferrimonadaceae</taxon>
        <taxon>Paraferrimonas</taxon>
    </lineage>
</organism>
<comment type="caution">
    <text evidence="3">The sequence shown here is derived from an EMBL/GenBank/DDBJ whole genome shotgun (WGS) entry which is preliminary data.</text>
</comment>
<dbReference type="InterPro" id="IPR023614">
    <property type="entry name" value="Porin_dom_sf"/>
</dbReference>
<evidence type="ECO:0000313" key="4">
    <source>
        <dbReference type="Proteomes" id="UP001161422"/>
    </source>
</evidence>
<dbReference type="EMBL" id="BSNC01000005">
    <property type="protein sequence ID" value="GLP97071.1"/>
    <property type="molecule type" value="Genomic_DNA"/>
</dbReference>
<proteinExistence type="predicted"/>
<keyword evidence="1" id="KW-0732">Signal</keyword>
<evidence type="ECO:0000256" key="1">
    <source>
        <dbReference type="SAM" id="SignalP"/>
    </source>
</evidence>
<accession>A0AA37RX53</accession>
<name>A0AA37RX53_9GAMM</name>